<dbReference type="Proteomes" id="UP000187408">
    <property type="component" value="Unassembled WGS sequence"/>
</dbReference>
<feature type="signal peptide" evidence="1">
    <location>
        <begin position="1"/>
        <end position="17"/>
    </location>
</feature>
<keyword evidence="1" id="KW-0732">Signal</keyword>
<dbReference type="STRING" id="1914305.BLW93_07820"/>
<dbReference type="PROSITE" id="PS51257">
    <property type="entry name" value="PROKAR_LIPOPROTEIN"/>
    <property type="match status" value="1"/>
</dbReference>
<organism evidence="2 3">
    <name type="scientific">Desulfurobacterium indicum</name>
    <dbReference type="NCBI Taxonomy" id="1914305"/>
    <lineage>
        <taxon>Bacteria</taxon>
        <taxon>Pseudomonadati</taxon>
        <taxon>Aquificota</taxon>
        <taxon>Aquificia</taxon>
        <taxon>Desulfurobacteriales</taxon>
        <taxon>Desulfurobacteriaceae</taxon>
        <taxon>Desulfurobacterium</taxon>
    </lineage>
</organism>
<dbReference type="EMBL" id="MOEN01000036">
    <property type="protein sequence ID" value="OMH39967.1"/>
    <property type="molecule type" value="Genomic_DNA"/>
</dbReference>
<evidence type="ECO:0000313" key="2">
    <source>
        <dbReference type="EMBL" id="OMH39967.1"/>
    </source>
</evidence>
<feature type="chain" id="PRO_5012977840" description="Cytochrome c domain-containing protein" evidence="1">
    <location>
        <begin position="18"/>
        <end position="90"/>
    </location>
</feature>
<comment type="caution">
    <text evidence="2">The sequence shown here is derived from an EMBL/GenBank/DDBJ whole genome shotgun (WGS) entry which is preliminary data.</text>
</comment>
<evidence type="ECO:0008006" key="4">
    <source>
        <dbReference type="Google" id="ProtNLM"/>
    </source>
</evidence>
<name>A0A1R1MJI3_9BACT</name>
<protein>
    <recommendedName>
        <fullName evidence="4">Cytochrome c domain-containing protein</fullName>
    </recommendedName>
</protein>
<evidence type="ECO:0000313" key="3">
    <source>
        <dbReference type="Proteomes" id="UP000187408"/>
    </source>
</evidence>
<dbReference type="OrthoDB" id="15497at2"/>
<proteinExistence type="predicted"/>
<reference evidence="2 3" key="1">
    <citation type="submission" date="2016-10" db="EMBL/GenBank/DDBJ databases">
        <title>Genome sequence of a sulfur-reducing bacterium Desulfurobacterium indicum K6013.</title>
        <authorList>
            <person name="Cao J."/>
            <person name="Shao Z."/>
            <person name="Alain K."/>
            <person name="Jebbar M."/>
        </authorList>
    </citation>
    <scope>NUCLEOTIDE SEQUENCE [LARGE SCALE GENOMIC DNA]</scope>
    <source>
        <strain evidence="2 3">K6013</strain>
    </source>
</reference>
<keyword evidence="3" id="KW-1185">Reference proteome</keyword>
<dbReference type="AlphaFoldDB" id="A0A1R1MJI3"/>
<evidence type="ECO:0000256" key="1">
    <source>
        <dbReference type="SAM" id="SignalP"/>
    </source>
</evidence>
<sequence>MKKTALLGLALISIAAAGCGQKQETSTQATPEWNANCARCHNGNMAVTKDTILAKYKDKTQLLNAVKELVSAGKMPPNLPYGKVADELYK</sequence>
<accession>A0A1R1MJI3</accession>
<gene>
    <name evidence="2" type="ORF">BLW93_07820</name>
</gene>
<dbReference type="RefSeq" id="WP_076713535.1">
    <property type="nucleotide sequence ID" value="NZ_MOEN01000036.1"/>
</dbReference>